<organism evidence="6 7">
    <name type="scientific">Oharaeibacter diazotrophicus</name>
    <dbReference type="NCBI Taxonomy" id="1920512"/>
    <lineage>
        <taxon>Bacteria</taxon>
        <taxon>Pseudomonadati</taxon>
        <taxon>Pseudomonadota</taxon>
        <taxon>Alphaproteobacteria</taxon>
        <taxon>Hyphomicrobiales</taxon>
        <taxon>Pleomorphomonadaceae</taxon>
        <taxon>Oharaeibacter</taxon>
    </lineage>
</organism>
<evidence type="ECO:0000256" key="2">
    <source>
        <dbReference type="ARBA" id="ARBA00022801"/>
    </source>
</evidence>
<comment type="caution">
    <text evidence="6">The sequence shown here is derived from an EMBL/GenBank/DDBJ whole genome shotgun (WGS) entry which is preliminary data.</text>
</comment>
<name>A0A4R6RBP3_9HYPH</name>
<evidence type="ECO:0000256" key="3">
    <source>
        <dbReference type="ARBA" id="ARBA00023004"/>
    </source>
</evidence>
<evidence type="ECO:0000313" key="7">
    <source>
        <dbReference type="Proteomes" id="UP000294547"/>
    </source>
</evidence>
<keyword evidence="2" id="KW-0378">Hydrolase</keyword>
<dbReference type="InterPro" id="IPR050884">
    <property type="entry name" value="CNP_phosphodiesterase-III"/>
</dbReference>
<keyword evidence="3" id="KW-0408">Iron</keyword>
<protein>
    <submittedName>
        <fullName evidence="6">3',5'-cyclic AMP phosphodiesterase CpdA</fullName>
    </submittedName>
</protein>
<evidence type="ECO:0000259" key="5">
    <source>
        <dbReference type="Pfam" id="PF00149"/>
    </source>
</evidence>
<proteinExistence type="inferred from homology"/>
<dbReference type="AlphaFoldDB" id="A0A4R6RBP3"/>
<accession>A0A4R6RBP3</accession>
<dbReference type="GO" id="GO:0016787">
    <property type="term" value="F:hydrolase activity"/>
    <property type="evidence" value="ECO:0007669"/>
    <property type="project" value="UniProtKB-KW"/>
</dbReference>
<feature type="domain" description="Calcineurin-like phosphoesterase" evidence="5">
    <location>
        <begin position="2"/>
        <end position="224"/>
    </location>
</feature>
<dbReference type="SUPFAM" id="SSF56300">
    <property type="entry name" value="Metallo-dependent phosphatases"/>
    <property type="match status" value="1"/>
</dbReference>
<dbReference type="Proteomes" id="UP000294547">
    <property type="component" value="Unassembled WGS sequence"/>
</dbReference>
<dbReference type="InterPro" id="IPR004843">
    <property type="entry name" value="Calcineurin-like_PHP"/>
</dbReference>
<evidence type="ECO:0000256" key="1">
    <source>
        <dbReference type="ARBA" id="ARBA00022723"/>
    </source>
</evidence>
<keyword evidence="1" id="KW-0479">Metal-binding</keyword>
<dbReference type="Gene3D" id="3.60.21.10">
    <property type="match status" value="1"/>
</dbReference>
<evidence type="ECO:0000313" key="6">
    <source>
        <dbReference type="EMBL" id="TDP83563.1"/>
    </source>
</evidence>
<dbReference type="Pfam" id="PF00149">
    <property type="entry name" value="Metallophos"/>
    <property type="match status" value="1"/>
</dbReference>
<reference evidence="6 7" key="1">
    <citation type="submission" date="2019-03" db="EMBL/GenBank/DDBJ databases">
        <title>Genomic Encyclopedia of Type Strains, Phase IV (KMG-IV): sequencing the most valuable type-strain genomes for metagenomic binning, comparative biology and taxonomic classification.</title>
        <authorList>
            <person name="Goeker M."/>
        </authorList>
    </citation>
    <scope>NUCLEOTIDE SEQUENCE [LARGE SCALE GENOMIC DNA]</scope>
    <source>
        <strain evidence="6 7">DSM 102969</strain>
    </source>
</reference>
<dbReference type="RefSeq" id="WP_126538614.1">
    <property type="nucleotide sequence ID" value="NZ_BSPM01000009.1"/>
</dbReference>
<evidence type="ECO:0000256" key="4">
    <source>
        <dbReference type="ARBA" id="ARBA00025742"/>
    </source>
</evidence>
<dbReference type="GO" id="GO:0046872">
    <property type="term" value="F:metal ion binding"/>
    <property type="evidence" value="ECO:0007669"/>
    <property type="project" value="UniProtKB-KW"/>
</dbReference>
<gene>
    <name evidence="6" type="ORF">EDD54_3525</name>
</gene>
<comment type="similarity">
    <text evidence="4">Belongs to the cyclic nucleotide phosphodiesterase class-III family.</text>
</comment>
<dbReference type="PANTHER" id="PTHR42988">
    <property type="entry name" value="PHOSPHOHYDROLASE"/>
    <property type="match status" value="1"/>
</dbReference>
<keyword evidence="7" id="KW-1185">Reference proteome</keyword>
<dbReference type="OrthoDB" id="9794568at2"/>
<dbReference type="InterPro" id="IPR029052">
    <property type="entry name" value="Metallo-depent_PP-like"/>
</dbReference>
<dbReference type="PANTHER" id="PTHR42988:SF2">
    <property type="entry name" value="CYCLIC NUCLEOTIDE PHOSPHODIESTERASE CBUA0032-RELATED"/>
    <property type="match status" value="1"/>
</dbReference>
<sequence length="314" mass="33456">MFRLAHLSDPHIGPLPAASVRELASKRVLGYINWHRNRAVAMKGDLLARLVAAVHATAPDHVAVTGDLVNIALAAELEPARAFLETIGPGGDVTVVPGNHDAYVPGALVKATAAWCPWIVGDADHGSPSWPTVRRRGDVALIGVSTARASSPFMATGHVSVQQATRLCDRLEQLGREGLFRVVMIHHPPIRGSTDWHKRLVGGSRVRAAIRAHGAELVLHGHTHLATRMELAGPDGPVPVIGVPSASQEPGGHKPGAGFNLFEIERRNDGWRVGMVEHRILRPGGDFVVVGEHGYRLTRGASAATQTGPILNQA</sequence>
<dbReference type="CDD" id="cd00838">
    <property type="entry name" value="MPP_superfamily"/>
    <property type="match status" value="1"/>
</dbReference>
<dbReference type="EMBL" id="SNXY01000009">
    <property type="protein sequence ID" value="TDP83563.1"/>
    <property type="molecule type" value="Genomic_DNA"/>
</dbReference>